<dbReference type="Pfam" id="PF13577">
    <property type="entry name" value="SnoaL_4"/>
    <property type="match status" value="1"/>
</dbReference>
<dbReference type="EMBL" id="JBHRWW010000005">
    <property type="protein sequence ID" value="MFC3688674.1"/>
    <property type="molecule type" value="Genomic_DNA"/>
</dbReference>
<dbReference type="RefSeq" id="WP_340291029.1">
    <property type="nucleotide sequence ID" value="NZ_JBBEOI010000028.1"/>
</dbReference>
<dbReference type="InterPro" id="IPR032710">
    <property type="entry name" value="NTF2-like_dom_sf"/>
</dbReference>
<keyword evidence="3" id="KW-1185">Reference proteome</keyword>
<organism evidence="2 3">
    <name type="scientific">Aquipuribacter hungaricus</name>
    <dbReference type="NCBI Taxonomy" id="545624"/>
    <lineage>
        <taxon>Bacteria</taxon>
        <taxon>Bacillati</taxon>
        <taxon>Actinomycetota</taxon>
        <taxon>Actinomycetes</taxon>
        <taxon>Micrococcales</taxon>
        <taxon>Intrasporangiaceae</taxon>
        <taxon>Aquipuribacter</taxon>
    </lineage>
</organism>
<evidence type="ECO:0000313" key="3">
    <source>
        <dbReference type="Proteomes" id="UP001595685"/>
    </source>
</evidence>
<protein>
    <submittedName>
        <fullName evidence="2">Nuclear transport factor 2 family protein</fullName>
    </submittedName>
</protein>
<feature type="domain" description="SnoaL-like" evidence="1">
    <location>
        <begin position="12"/>
        <end position="133"/>
    </location>
</feature>
<dbReference type="Proteomes" id="UP001595685">
    <property type="component" value="Unassembled WGS sequence"/>
</dbReference>
<evidence type="ECO:0000313" key="2">
    <source>
        <dbReference type="EMBL" id="MFC3688674.1"/>
    </source>
</evidence>
<gene>
    <name evidence="2" type="ORF">ACFOLH_10005</name>
</gene>
<comment type="caution">
    <text evidence="2">The sequence shown here is derived from an EMBL/GenBank/DDBJ whole genome shotgun (WGS) entry which is preliminary data.</text>
</comment>
<dbReference type="InterPro" id="IPR037401">
    <property type="entry name" value="SnoaL-like"/>
</dbReference>
<accession>A0ABV7WFU0</accession>
<sequence>MDADARAALDLLLTERDITRLVHEYCHGIDKRDEARFLAVWSEDAVWQVGADTVFRGQEGILAAAQQQWDTFRQMHHWSANLVLSVDPGEDRATGESDVDITVEMGDGSWVRGGGAYRDTYVREHGRWAIGRRESVGHFHLYGESADIR</sequence>
<dbReference type="Gene3D" id="3.10.450.50">
    <property type="match status" value="1"/>
</dbReference>
<proteinExistence type="predicted"/>
<evidence type="ECO:0000259" key="1">
    <source>
        <dbReference type="Pfam" id="PF13577"/>
    </source>
</evidence>
<reference evidence="3" key="1">
    <citation type="journal article" date="2019" name="Int. J. Syst. Evol. Microbiol.">
        <title>The Global Catalogue of Microorganisms (GCM) 10K type strain sequencing project: providing services to taxonomists for standard genome sequencing and annotation.</title>
        <authorList>
            <consortium name="The Broad Institute Genomics Platform"/>
            <consortium name="The Broad Institute Genome Sequencing Center for Infectious Disease"/>
            <person name="Wu L."/>
            <person name="Ma J."/>
        </authorList>
    </citation>
    <scope>NUCLEOTIDE SEQUENCE [LARGE SCALE GENOMIC DNA]</scope>
    <source>
        <strain evidence="3">NCAIM B.02333</strain>
    </source>
</reference>
<name>A0ABV7WFU0_9MICO</name>
<dbReference type="SUPFAM" id="SSF54427">
    <property type="entry name" value="NTF2-like"/>
    <property type="match status" value="1"/>
</dbReference>